<dbReference type="PANTHER" id="PTHR11439:SF440">
    <property type="entry name" value="INTEGRASE CATALYTIC DOMAIN-CONTAINING PROTEIN"/>
    <property type="match status" value="1"/>
</dbReference>
<protein>
    <submittedName>
        <fullName evidence="1">Mitochondrial protein</fullName>
    </submittedName>
</protein>
<proteinExistence type="predicted"/>
<dbReference type="OrthoDB" id="414945at2759"/>
<sequence length="240" mass="28036">MFAPIAKMNISRWELHQFDIKKCLIAWRFKGKVCLGYKQSQGDHTFFFKHPQGGKLIILLVYVDDIIVTREFERKDLGKLKYLLGIEVTYSKQGIFISQRKYVFDLLRETEKLGCKSIDVPVEKNYRISIEEKSAKYLIAMPRKILLFKIGGSLTMKTYTDADYASLVSDKRPTTNYCIFLCENLVTWRSKKQNVMARSSVDERFRAMAQGICELLSIQIVFDDLKIKYESLMKLFCDNK</sequence>
<feature type="non-terminal residue" evidence="1">
    <location>
        <position position="1"/>
    </location>
</feature>
<name>A0A371GMY8_MUCPR</name>
<comment type="caution">
    <text evidence="1">The sequence shown here is derived from an EMBL/GenBank/DDBJ whole genome shotgun (WGS) entry which is preliminary data.</text>
</comment>
<organism evidence="1 2">
    <name type="scientific">Mucuna pruriens</name>
    <name type="common">Velvet bean</name>
    <name type="synonym">Dolichos pruriens</name>
    <dbReference type="NCBI Taxonomy" id="157652"/>
    <lineage>
        <taxon>Eukaryota</taxon>
        <taxon>Viridiplantae</taxon>
        <taxon>Streptophyta</taxon>
        <taxon>Embryophyta</taxon>
        <taxon>Tracheophyta</taxon>
        <taxon>Spermatophyta</taxon>
        <taxon>Magnoliopsida</taxon>
        <taxon>eudicotyledons</taxon>
        <taxon>Gunneridae</taxon>
        <taxon>Pentapetalae</taxon>
        <taxon>rosids</taxon>
        <taxon>fabids</taxon>
        <taxon>Fabales</taxon>
        <taxon>Fabaceae</taxon>
        <taxon>Papilionoideae</taxon>
        <taxon>50 kb inversion clade</taxon>
        <taxon>NPAAA clade</taxon>
        <taxon>indigoferoid/millettioid clade</taxon>
        <taxon>Phaseoleae</taxon>
        <taxon>Mucuna</taxon>
    </lineage>
</organism>
<gene>
    <name evidence="1" type="ORF">CR513_26010</name>
</gene>
<dbReference type="EMBL" id="QJKJ01004993">
    <property type="protein sequence ID" value="RDX91925.1"/>
    <property type="molecule type" value="Genomic_DNA"/>
</dbReference>
<dbReference type="PANTHER" id="PTHR11439">
    <property type="entry name" value="GAG-POL-RELATED RETROTRANSPOSON"/>
    <property type="match status" value="1"/>
</dbReference>
<evidence type="ECO:0000313" key="2">
    <source>
        <dbReference type="Proteomes" id="UP000257109"/>
    </source>
</evidence>
<keyword evidence="2" id="KW-1185">Reference proteome</keyword>
<dbReference type="CDD" id="cd09272">
    <property type="entry name" value="RNase_HI_RT_Ty1"/>
    <property type="match status" value="1"/>
</dbReference>
<reference evidence="1" key="1">
    <citation type="submission" date="2018-05" db="EMBL/GenBank/DDBJ databases">
        <title>Draft genome of Mucuna pruriens seed.</title>
        <authorList>
            <person name="Nnadi N.E."/>
            <person name="Vos R."/>
            <person name="Hasami M.H."/>
            <person name="Devisetty U.K."/>
            <person name="Aguiy J.C."/>
        </authorList>
    </citation>
    <scope>NUCLEOTIDE SEQUENCE [LARGE SCALE GENOMIC DNA]</scope>
    <source>
        <strain evidence="1">JCA_2017</strain>
    </source>
</reference>
<dbReference type="Proteomes" id="UP000257109">
    <property type="component" value="Unassembled WGS sequence"/>
</dbReference>
<evidence type="ECO:0000313" key="1">
    <source>
        <dbReference type="EMBL" id="RDX91925.1"/>
    </source>
</evidence>
<accession>A0A371GMY8</accession>
<dbReference type="AlphaFoldDB" id="A0A371GMY8"/>